<dbReference type="Pfam" id="PF00561">
    <property type="entry name" value="Abhydrolase_1"/>
    <property type="match status" value="1"/>
</dbReference>
<dbReference type="InterPro" id="IPR000639">
    <property type="entry name" value="Epox_hydrolase-like"/>
</dbReference>
<name>A0A4Q1HIQ8_9BURK</name>
<dbReference type="PROSITE" id="PS51318">
    <property type="entry name" value="TAT"/>
    <property type="match status" value="1"/>
</dbReference>
<dbReference type="InterPro" id="IPR029058">
    <property type="entry name" value="AB_hydrolase_fold"/>
</dbReference>
<keyword evidence="2" id="KW-0378">Hydrolase</keyword>
<dbReference type="InterPro" id="IPR050266">
    <property type="entry name" value="AB_hydrolase_sf"/>
</dbReference>
<dbReference type="RefSeq" id="WP_129152315.1">
    <property type="nucleotide sequence ID" value="NZ_JBHSDO010000017.1"/>
</dbReference>
<dbReference type="Gene3D" id="3.40.50.1820">
    <property type="entry name" value="alpha/beta hydrolase"/>
    <property type="match status" value="1"/>
</dbReference>
<evidence type="ECO:0000313" key="2">
    <source>
        <dbReference type="EMBL" id="RXN86146.1"/>
    </source>
</evidence>
<dbReference type="SUPFAM" id="SSF53474">
    <property type="entry name" value="alpha/beta-Hydrolases"/>
    <property type="match status" value="1"/>
</dbReference>
<evidence type="ECO:0000259" key="1">
    <source>
        <dbReference type="Pfam" id="PF00561"/>
    </source>
</evidence>
<sequence>MSNLPNSQRRRLLGSTSALAALGLLDLGLGRTGAARAQGAPRTDAGAGRAGGASAFGAIRQVEAGTLDIGYAEVGPGNVLQREPRKEPDTAPVAILLHGWPYDIHSFADVAPMLAAAGYRVIVPYLRGYGSTRFLSADTPRNGQQAAVALDIIALMDALKIEKAVIAGFDWGARTADILAALWPERCRGLVSVSGYLIGSQQANAKPLPPAAELQWWYQFYFATERGAQGYAANVHDFNKLIWRQASPKWAFDDATYERSARSFDNPDHVAVVIHNYRWRLGLAQGESRYDDYERRLAAAPKITVPAITMEGDANGAAHPAPAAYARQFTGKYQHRDLRGGIGHNLPQEAPREFADAVLQVVKL</sequence>
<dbReference type="InterPro" id="IPR000073">
    <property type="entry name" value="AB_hydrolase_1"/>
</dbReference>
<proteinExistence type="predicted"/>
<dbReference type="GO" id="GO:0016020">
    <property type="term" value="C:membrane"/>
    <property type="evidence" value="ECO:0007669"/>
    <property type="project" value="TreeGrafter"/>
</dbReference>
<protein>
    <submittedName>
        <fullName evidence="2">Alpha/beta hydrolase</fullName>
    </submittedName>
</protein>
<gene>
    <name evidence="2" type="ORF">C7R54_20635</name>
</gene>
<dbReference type="InterPro" id="IPR006311">
    <property type="entry name" value="TAT_signal"/>
</dbReference>
<accession>A0A4Q1HIQ8</accession>
<dbReference type="PANTHER" id="PTHR43798:SF33">
    <property type="entry name" value="HYDROLASE, PUTATIVE (AFU_ORTHOLOGUE AFUA_2G14860)-RELATED"/>
    <property type="match status" value="1"/>
</dbReference>
<dbReference type="PRINTS" id="PR00412">
    <property type="entry name" value="EPOXHYDRLASE"/>
</dbReference>
<evidence type="ECO:0000313" key="3">
    <source>
        <dbReference type="Proteomes" id="UP000290849"/>
    </source>
</evidence>
<feature type="domain" description="AB hydrolase-1" evidence="1">
    <location>
        <begin position="95"/>
        <end position="252"/>
    </location>
</feature>
<dbReference type="EMBL" id="PYAL01000006">
    <property type="protein sequence ID" value="RXN86146.1"/>
    <property type="molecule type" value="Genomic_DNA"/>
</dbReference>
<reference evidence="2 3" key="1">
    <citation type="journal article" date="2017" name="Int. J. Syst. Evol. Microbiol.">
        <title>Achromobacter aloeverae sp. nov., isolated from the root of Aloe vera (L.) Burm.f.</title>
        <authorList>
            <person name="Kuncharoen N."/>
            <person name="Muramatsu Y."/>
            <person name="Shibata C."/>
            <person name="Kamakura Y."/>
            <person name="Nakagawa Y."/>
            <person name="Tanasupawat S."/>
        </authorList>
    </citation>
    <scope>NUCLEOTIDE SEQUENCE [LARGE SCALE GENOMIC DNA]</scope>
    <source>
        <strain evidence="2 3">AVA-1</strain>
    </source>
</reference>
<comment type="caution">
    <text evidence="2">The sequence shown here is derived from an EMBL/GenBank/DDBJ whole genome shotgun (WGS) entry which is preliminary data.</text>
</comment>
<dbReference type="Proteomes" id="UP000290849">
    <property type="component" value="Unassembled WGS sequence"/>
</dbReference>
<keyword evidence="3" id="KW-1185">Reference proteome</keyword>
<dbReference type="OrthoDB" id="9780765at2"/>
<organism evidence="2 3">
    <name type="scientific">Achromobacter aloeverae</name>
    <dbReference type="NCBI Taxonomy" id="1750518"/>
    <lineage>
        <taxon>Bacteria</taxon>
        <taxon>Pseudomonadati</taxon>
        <taxon>Pseudomonadota</taxon>
        <taxon>Betaproteobacteria</taxon>
        <taxon>Burkholderiales</taxon>
        <taxon>Alcaligenaceae</taxon>
        <taxon>Achromobacter</taxon>
    </lineage>
</organism>
<dbReference type="PANTHER" id="PTHR43798">
    <property type="entry name" value="MONOACYLGLYCEROL LIPASE"/>
    <property type="match status" value="1"/>
</dbReference>
<dbReference type="AlphaFoldDB" id="A0A4Q1HIQ8"/>
<dbReference type="GO" id="GO:0016787">
    <property type="term" value="F:hydrolase activity"/>
    <property type="evidence" value="ECO:0007669"/>
    <property type="project" value="UniProtKB-KW"/>
</dbReference>